<protein>
    <submittedName>
        <fullName evidence="2">Uncharacterized protein</fullName>
    </submittedName>
</protein>
<organism evidence="2 3">
    <name type="scientific">Mangrovihabitans endophyticus</name>
    <dbReference type="NCBI Taxonomy" id="1751298"/>
    <lineage>
        <taxon>Bacteria</taxon>
        <taxon>Bacillati</taxon>
        <taxon>Actinomycetota</taxon>
        <taxon>Actinomycetes</taxon>
        <taxon>Micromonosporales</taxon>
        <taxon>Micromonosporaceae</taxon>
        <taxon>Mangrovihabitans</taxon>
    </lineage>
</organism>
<feature type="transmembrane region" description="Helical" evidence="1">
    <location>
        <begin position="37"/>
        <end position="57"/>
    </location>
</feature>
<dbReference type="AlphaFoldDB" id="A0A8J3FS58"/>
<dbReference type="Proteomes" id="UP000656042">
    <property type="component" value="Unassembled WGS sequence"/>
</dbReference>
<comment type="caution">
    <text evidence="2">The sequence shown here is derived from an EMBL/GenBank/DDBJ whole genome shotgun (WGS) entry which is preliminary data.</text>
</comment>
<name>A0A8J3FS58_9ACTN</name>
<feature type="transmembrane region" description="Helical" evidence="1">
    <location>
        <begin position="7"/>
        <end position="31"/>
    </location>
</feature>
<keyword evidence="3" id="KW-1185">Reference proteome</keyword>
<accession>A0A8J3FS58</accession>
<reference evidence="2" key="2">
    <citation type="submission" date="2020-09" db="EMBL/GenBank/DDBJ databases">
        <authorList>
            <person name="Sun Q."/>
            <person name="Zhou Y."/>
        </authorList>
    </citation>
    <scope>NUCLEOTIDE SEQUENCE</scope>
    <source>
        <strain evidence="2">CGMCC 4.7299</strain>
    </source>
</reference>
<dbReference type="EMBL" id="BMMX01000132">
    <property type="protein sequence ID" value="GGL21578.1"/>
    <property type="molecule type" value="Genomic_DNA"/>
</dbReference>
<evidence type="ECO:0000313" key="3">
    <source>
        <dbReference type="Proteomes" id="UP000656042"/>
    </source>
</evidence>
<proteinExistence type="predicted"/>
<gene>
    <name evidence="2" type="ORF">GCM10012284_65190</name>
</gene>
<keyword evidence="1" id="KW-1133">Transmembrane helix</keyword>
<keyword evidence="1" id="KW-0812">Transmembrane</keyword>
<evidence type="ECO:0000313" key="2">
    <source>
        <dbReference type="EMBL" id="GGL21578.1"/>
    </source>
</evidence>
<sequence>MRRRPNAPIFLALLLSIVVIMIAAGLLSGIADLPTGAALGVASVLVVILLPLLFMFAPRGFFGRSDKFR</sequence>
<keyword evidence="1" id="KW-0472">Membrane</keyword>
<evidence type="ECO:0000256" key="1">
    <source>
        <dbReference type="SAM" id="Phobius"/>
    </source>
</evidence>
<reference evidence="2" key="1">
    <citation type="journal article" date="2014" name="Int. J. Syst. Evol. Microbiol.">
        <title>Complete genome sequence of Corynebacterium casei LMG S-19264T (=DSM 44701T), isolated from a smear-ripened cheese.</title>
        <authorList>
            <consortium name="US DOE Joint Genome Institute (JGI-PGF)"/>
            <person name="Walter F."/>
            <person name="Albersmeier A."/>
            <person name="Kalinowski J."/>
            <person name="Ruckert C."/>
        </authorList>
    </citation>
    <scope>NUCLEOTIDE SEQUENCE</scope>
    <source>
        <strain evidence="2">CGMCC 4.7299</strain>
    </source>
</reference>